<feature type="transmembrane region" description="Helical" evidence="1">
    <location>
        <begin position="182"/>
        <end position="204"/>
    </location>
</feature>
<reference evidence="2 3" key="1">
    <citation type="submission" date="2018-08" db="EMBL/GenBank/DDBJ databases">
        <title>Genomic Encyclopedia of Type Strains, Phase IV (KMG-IV): sequencing the most valuable type-strain genomes for metagenomic binning, comparative biology and taxonomic classification.</title>
        <authorList>
            <person name="Goeker M."/>
        </authorList>
    </citation>
    <scope>NUCLEOTIDE SEQUENCE [LARGE SCALE GENOMIC DNA]</scope>
    <source>
        <strain evidence="2 3">DSM 18841</strain>
    </source>
</reference>
<keyword evidence="1" id="KW-0812">Transmembrane</keyword>
<evidence type="ECO:0000256" key="1">
    <source>
        <dbReference type="SAM" id="Phobius"/>
    </source>
</evidence>
<dbReference type="RefSeq" id="WP_115901066.1">
    <property type="nucleotide sequence ID" value="NZ_QUNS01000004.1"/>
</dbReference>
<dbReference type="EMBL" id="QUNS01000004">
    <property type="protein sequence ID" value="REH50463.1"/>
    <property type="molecule type" value="Genomic_DNA"/>
</dbReference>
<dbReference type="OrthoDB" id="1187063at2"/>
<organism evidence="2 3">
    <name type="scientific">Tenacibaculum gallaicum</name>
    <dbReference type="NCBI Taxonomy" id="561505"/>
    <lineage>
        <taxon>Bacteria</taxon>
        <taxon>Pseudomonadati</taxon>
        <taxon>Bacteroidota</taxon>
        <taxon>Flavobacteriia</taxon>
        <taxon>Flavobacteriales</taxon>
        <taxon>Flavobacteriaceae</taxon>
        <taxon>Tenacibaculum</taxon>
    </lineage>
</organism>
<proteinExistence type="predicted"/>
<feature type="transmembrane region" description="Helical" evidence="1">
    <location>
        <begin position="101"/>
        <end position="122"/>
    </location>
</feature>
<keyword evidence="3" id="KW-1185">Reference proteome</keyword>
<keyword evidence="1" id="KW-1133">Transmembrane helix</keyword>
<feature type="transmembrane region" description="Helical" evidence="1">
    <location>
        <begin position="142"/>
        <end position="162"/>
    </location>
</feature>
<protein>
    <submittedName>
        <fullName evidence="2">Uncharacterized protein</fullName>
    </submittedName>
</protein>
<evidence type="ECO:0000313" key="2">
    <source>
        <dbReference type="EMBL" id="REH50463.1"/>
    </source>
</evidence>
<sequence length="252" mass="27648">METSTLIKDTKKVASTTDVYPKVSKELITEINNMLSYAIYNGIIINTEVNSLIESKDLNDLINAHNILVKNITPATPKSIEYTKTLRNEGQNKSIFSKLPIVRNLILLALFFLILFIITALSPDVNNSSLDKGLMNNSGLPLLLNLSYLASVAGLGVVFYLLKKVSDSIKNSTMVSEESISYLAQIVLGIIAGLIMSEIISFYTKTPEDIDLFNKGVLALIGGFSSEAIFSILQGIIDRVKSIFIVPKPNTK</sequence>
<name>A0A3E0HVB6_9FLAO</name>
<dbReference type="Proteomes" id="UP000256884">
    <property type="component" value="Unassembled WGS sequence"/>
</dbReference>
<feature type="transmembrane region" description="Helical" evidence="1">
    <location>
        <begin position="216"/>
        <end position="237"/>
    </location>
</feature>
<gene>
    <name evidence="2" type="ORF">C7448_10475</name>
</gene>
<accession>A0A3E0HVB6</accession>
<dbReference type="AlphaFoldDB" id="A0A3E0HVB6"/>
<evidence type="ECO:0000313" key="3">
    <source>
        <dbReference type="Proteomes" id="UP000256884"/>
    </source>
</evidence>
<comment type="caution">
    <text evidence="2">The sequence shown here is derived from an EMBL/GenBank/DDBJ whole genome shotgun (WGS) entry which is preliminary data.</text>
</comment>
<keyword evidence="1" id="KW-0472">Membrane</keyword>